<dbReference type="GO" id="GO:0003700">
    <property type="term" value="F:DNA-binding transcription factor activity"/>
    <property type="evidence" value="ECO:0007669"/>
    <property type="project" value="TreeGrafter"/>
</dbReference>
<dbReference type="PROSITE" id="PS50977">
    <property type="entry name" value="HTH_TETR_2"/>
    <property type="match status" value="1"/>
</dbReference>
<feature type="domain" description="HTH tetR-type" evidence="5">
    <location>
        <begin position="31"/>
        <end position="91"/>
    </location>
</feature>
<dbReference type="PANTHER" id="PTHR30055:SF234">
    <property type="entry name" value="HTH-TYPE TRANSCRIPTIONAL REGULATOR BETI"/>
    <property type="match status" value="1"/>
</dbReference>
<dbReference type="Pfam" id="PF17918">
    <property type="entry name" value="TetR_C_15"/>
    <property type="match status" value="1"/>
</dbReference>
<keyword evidence="1" id="KW-0805">Transcription regulation</keyword>
<dbReference type="SUPFAM" id="SSF46689">
    <property type="entry name" value="Homeodomain-like"/>
    <property type="match status" value="1"/>
</dbReference>
<evidence type="ECO:0000313" key="7">
    <source>
        <dbReference type="Proteomes" id="UP000307874"/>
    </source>
</evidence>
<gene>
    <name evidence="6" type="ORF">FF124_09130</name>
</gene>
<dbReference type="PANTHER" id="PTHR30055">
    <property type="entry name" value="HTH-TYPE TRANSCRIPTIONAL REGULATOR RUTR"/>
    <property type="match status" value="1"/>
</dbReference>
<organism evidence="6 7">
    <name type="scientific">Martelella lutilitoris</name>
    <dbReference type="NCBI Taxonomy" id="2583532"/>
    <lineage>
        <taxon>Bacteria</taxon>
        <taxon>Pseudomonadati</taxon>
        <taxon>Pseudomonadota</taxon>
        <taxon>Alphaproteobacteria</taxon>
        <taxon>Hyphomicrobiales</taxon>
        <taxon>Aurantimonadaceae</taxon>
        <taxon>Martelella</taxon>
    </lineage>
</organism>
<dbReference type="Proteomes" id="UP000307874">
    <property type="component" value="Unassembled WGS sequence"/>
</dbReference>
<evidence type="ECO:0000256" key="2">
    <source>
        <dbReference type="ARBA" id="ARBA00023125"/>
    </source>
</evidence>
<proteinExistence type="predicted"/>
<keyword evidence="2 4" id="KW-0238">DNA-binding</keyword>
<accession>A0A5C4JSP5</accession>
<dbReference type="InterPro" id="IPR001647">
    <property type="entry name" value="HTH_TetR"/>
</dbReference>
<dbReference type="RefSeq" id="WP_138748174.1">
    <property type="nucleotide sequence ID" value="NZ_VCLB01000004.1"/>
</dbReference>
<name>A0A5C4JSP5_9HYPH</name>
<evidence type="ECO:0000256" key="3">
    <source>
        <dbReference type="ARBA" id="ARBA00023163"/>
    </source>
</evidence>
<dbReference type="PRINTS" id="PR00455">
    <property type="entry name" value="HTHTETR"/>
</dbReference>
<reference evidence="6 7" key="2">
    <citation type="submission" date="2019-06" db="EMBL/GenBank/DDBJ databases">
        <title>Martelella lutilitoris sp. nov., isolated from a tidal mudflat.</title>
        <authorList>
            <person name="Kim Y.-J."/>
        </authorList>
    </citation>
    <scope>NUCLEOTIDE SEQUENCE [LARGE SCALE GENOMIC DNA]</scope>
    <source>
        <strain evidence="6 7">GH2-6</strain>
    </source>
</reference>
<protein>
    <submittedName>
        <fullName evidence="6">TetR/AcrR family transcriptional regulator</fullName>
    </submittedName>
</protein>
<dbReference type="Gene3D" id="1.10.357.10">
    <property type="entry name" value="Tetracycline Repressor, domain 2"/>
    <property type="match status" value="1"/>
</dbReference>
<dbReference type="InterPro" id="IPR041669">
    <property type="entry name" value="TetR_C_15"/>
</dbReference>
<keyword evidence="3" id="KW-0804">Transcription</keyword>
<reference evidence="6 7" key="1">
    <citation type="submission" date="2019-05" db="EMBL/GenBank/DDBJ databases">
        <authorList>
            <person name="Lee S.D."/>
        </authorList>
    </citation>
    <scope>NUCLEOTIDE SEQUENCE [LARGE SCALE GENOMIC DNA]</scope>
    <source>
        <strain evidence="6 7">GH2-6</strain>
    </source>
</reference>
<feature type="DNA-binding region" description="H-T-H motif" evidence="4">
    <location>
        <begin position="54"/>
        <end position="73"/>
    </location>
</feature>
<evidence type="ECO:0000259" key="5">
    <source>
        <dbReference type="PROSITE" id="PS50977"/>
    </source>
</evidence>
<dbReference type="OrthoDB" id="9808189at2"/>
<keyword evidence="7" id="KW-1185">Reference proteome</keyword>
<dbReference type="GO" id="GO:0000976">
    <property type="term" value="F:transcription cis-regulatory region binding"/>
    <property type="evidence" value="ECO:0007669"/>
    <property type="project" value="TreeGrafter"/>
</dbReference>
<comment type="caution">
    <text evidence="6">The sequence shown here is derived from an EMBL/GenBank/DDBJ whole genome shotgun (WGS) entry which is preliminary data.</text>
</comment>
<evidence type="ECO:0000256" key="1">
    <source>
        <dbReference type="ARBA" id="ARBA00023015"/>
    </source>
</evidence>
<dbReference type="InterPro" id="IPR050109">
    <property type="entry name" value="HTH-type_TetR-like_transc_reg"/>
</dbReference>
<sequence>MSDCSYFGLAFAMPAPASVWPRKIPRQSRSLAVVDAILEAAARILERDGLAGLNTNILAEKAGVSVGSVYQYFPSKEAVVAEILRRKRAEMLRGMRDVLSSAEKLTFEEAITAMLSAALSHQLDRPELSRALEYAETMLPIDAETRELKIEIAGVAAECLRSEGFRQPEILARDITALCRGMIDSAGLYGETDAAALQARLMAATLGYLDRMRQ</sequence>
<dbReference type="AlphaFoldDB" id="A0A5C4JSP5"/>
<evidence type="ECO:0000256" key="4">
    <source>
        <dbReference type="PROSITE-ProRule" id="PRU00335"/>
    </source>
</evidence>
<dbReference type="EMBL" id="VCLB01000004">
    <property type="protein sequence ID" value="TNB48475.1"/>
    <property type="molecule type" value="Genomic_DNA"/>
</dbReference>
<evidence type="ECO:0000313" key="6">
    <source>
        <dbReference type="EMBL" id="TNB48475.1"/>
    </source>
</evidence>
<dbReference type="InterPro" id="IPR009057">
    <property type="entry name" value="Homeodomain-like_sf"/>
</dbReference>
<dbReference type="Pfam" id="PF00440">
    <property type="entry name" value="TetR_N"/>
    <property type="match status" value="1"/>
</dbReference>